<dbReference type="GO" id="GO:0031267">
    <property type="term" value="F:small GTPase binding"/>
    <property type="evidence" value="ECO:0007669"/>
    <property type="project" value="TreeGrafter"/>
</dbReference>
<accession>A0A6G0TUF8</accession>
<evidence type="ECO:0000313" key="4">
    <source>
        <dbReference type="Proteomes" id="UP000475862"/>
    </source>
</evidence>
<dbReference type="InterPro" id="IPR001849">
    <property type="entry name" value="PH_domain"/>
</dbReference>
<dbReference type="OrthoDB" id="1594986at2759"/>
<dbReference type="InterPro" id="IPR035899">
    <property type="entry name" value="DBL_dom_sf"/>
</dbReference>
<dbReference type="PROSITE" id="PS50010">
    <property type="entry name" value="DH_2"/>
    <property type="match status" value="1"/>
</dbReference>
<evidence type="ECO:0000313" key="3">
    <source>
        <dbReference type="EMBL" id="KAE9538864.1"/>
    </source>
</evidence>
<dbReference type="PROSITE" id="PS50003">
    <property type="entry name" value="PH_DOMAIN"/>
    <property type="match status" value="1"/>
</dbReference>
<dbReference type="Pfam" id="PF00621">
    <property type="entry name" value="RhoGEF"/>
    <property type="match status" value="1"/>
</dbReference>
<comment type="caution">
    <text evidence="3">The sequence shown here is derived from an EMBL/GenBank/DDBJ whole genome shotgun (WGS) entry which is preliminary data.</text>
</comment>
<evidence type="ECO:0000259" key="2">
    <source>
        <dbReference type="PROSITE" id="PS50010"/>
    </source>
</evidence>
<dbReference type="InterPro" id="IPR055251">
    <property type="entry name" value="SOS1_NGEF_PH"/>
</dbReference>
<keyword evidence="4" id="KW-1185">Reference proteome</keyword>
<dbReference type="SUPFAM" id="SSF50729">
    <property type="entry name" value="PH domain-like"/>
    <property type="match status" value="1"/>
</dbReference>
<dbReference type="Gene3D" id="1.20.900.10">
    <property type="entry name" value="Dbl homology (DH) domain"/>
    <property type="match status" value="1"/>
</dbReference>
<dbReference type="EMBL" id="VYZN01000015">
    <property type="protein sequence ID" value="KAE9538864.1"/>
    <property type="molecule type" value="Genomic_DNA"/>
</dbReference>
<organism evidence="3 4">
    <name type="scientific">Aphis glycines</name>
    <name type="common">Soybean aphid</name>
    <dbReference type="NCBI Taxonomy" id="307491"/>
    <lineage>
        <taxon>Eukaryota</taxon>
        <taxon>Metazoa</taxon>
        <taxon>Ecdysozoa</taxon>
        <taxon>Arthropoda</taxon>
        <taxon>Hexapoda</taxon>
        <taxon>Insecta</taxon>
        <taxon>Pterygota</taxon>
        <taxon>Neoptera</taxon>
        <taxon>Paraneoptera</taxon>
        <taxon>Hemiptera</taxon>
        <taxon>Sternorrhyncha</taxon>
        <taxon>Aphidomorpha</taxon>
        <taxon>Aphidoidea</taxon>
        <taxon>Aphididae</taxon>
        <taxon>Aphidini</taxon>
        <taxon>Aphis</taxon>
        <taxon>Aphis</taxon>
    </lineage>
</organism>
<name>A0A6G0TUF8_APHGL</name>
<feature type="domain" description="PH" evidence="1">
    <location>
        <begin position="227"/>
        <end position="321"/>
    </location>
</feature>
<evidence type="ECO:0000259" key="1">
    <source>
        <dbReference type="PROSITE" id="PS50003"/>
    </source>
</evidence>
<dbReference type="CDD" id="cd00160">
    <property type="entry name" value="RhoGEF"/>
    <property type="match status" value="1"/>
</dbReference>
<dbReference type="SMART" id="SM00233">
    <property type="entry name" value="PH"/>
    <property type="match status" value="1"/>
</dbReference>
<dbReference type="Proteomes" id="UP000475862">
    <property type="component" value="Unassembled WGS sequence"/>
</dbReference>
<dbReference type="InterPro" id="IPR011993">
    <property type="entry name" value="PH-like_dom_sf"/>
</dbReference>
<dbReference type="Gene3D" id="2.30.29.30">
    <property type="entry name" value="Pleckstrin-homology domain (PH domain)/Phosphotyrosine-binding domain (PTB)"/>
    <property type="match status" value="1"/>
</dbReference>
<dbReference type="SUPFAM" id="SSF48065">
    <property type="entry name" value="DBL homology domain (DH-domain)"/>
    <property type="match status" value="1"/>
</dbReference>
<sequence>MNNNYCDINDIINKKNLVITEILETEKSYVNHLKEIVEEYLEYWKHKQILSKEHCNQLFGNITEIYEFSRIFLNELALANNNVTQIAHCFLKNHLKFIIYSTYCINFQNSDVIISKIMQSRLSTNIIYQRQKELGHRLSFGSYLVLPVQRILRYHLLLKKLAAYTSYNENDHSLVVKAYDKMVILAKIIDETKNKYEKEGRIKDIRLMMKHILKDKTNVDLYNNCFELHAEGDLMITGTKKKLHVIILNNMLLIVKEQKCGLLEYKTHIKSRNITVIEHVKENPLSFRLVSNAGSKHSFTLQATLAEEKIFWIKMLNKIKKDTSELSSISFAELMAKYFYIPRGYLTN</sequence>
<dbReference type="AlphaFoldDB" id="A0A6G0TUF8"/>
<dbReference type="InterPro" id="IPR000219">
    <property type="entry name" value="DH_dom"/>
</dbReference>
<dbReference type="Pfam" id="PF22697">
    <property type="entry name" value="SOS1_NGEF_PH"/>
    <property type="match status" value="1"/>
</dbReference>
<gene>
    <name evidence="3" type="ORF">AGLY_005446</name>
</gene>
<dbReference type="PANTHER" id="PTHR45924">
    <property type="entry name" value="FI17866P1"/>
    <property type="match status" value="1"/>
</dbReference>
<evidence type="ECO:0008006" key="5">
    <source>
        <dbReference type="Google" id="ProtNLM"/>
    </source>
</evidence>
<dbReference type="GO" id="GO:0005085">
    <property type="term" value="F:guanyl-nucleotide exchange factor activity"/>
    <property type="evidence" value="ECO:0007669"/>
    <property type="project" value="InterPro"/>
</dbReference>
<reference evidence="3 4" key="1">
    <citation type="submission" date="2019-08" db="EMBL/GenBank/DDBJ databases">
        <title>The genome of the soybean aphid Biotype 1, its phylome, world population structure and adaptation to the North American continent.</title>
        <authorList>
            <person name="Giordano R."/>
            <person name="Donthu R.K."/>
            <person name="Hernandez A.G."/>
            <person name="Wright C.L."/>
            <person name="Zimin A.V."/>
        </authorList>
    </citation>
    <scope>NUCLEOTIDE SEQUENCE [LARGE SCALE GENOMIC DNA]</scope>
    <source>
        <tissue evidence="3">Whole aphids</tissue>
    </source>
</reference>
<dbReference type="PANTHER" id="PTHR45924:SF2">
    <property type="entry name" value="FI17866P1"/>
    <property type="match status" value="1"/>
</dbReference>
<protein>
    <recommendedName>
        <fullName evidence="5">DH domain-containing protein</fullName>
    </recommendedName>
</protein>
<dbReference type="SMART" id="SM00325">
    <property type="entry name" value="RhoGEF"/>
    <property type="match status" value="1"/>
</dbReference>
<feature type="domain" description="DH" evidence="2">
    <location>
        <begin position="14"/>
        <end position="192"/>
    </location>
</feature>
<proteinExistence type="predicted"/>